<keyword evidence="1" id="KW-0472">Membrane</keyword>
<proteinExistence type="predicted"/>
<organism evidence="2">
    <name type="scientific">viral metagenome</name>
    <dbReference type="NCBI Taxonomy" id="1070528"/>
    <lineage>
        <taxon>unclassified sequences</taxon>
        <taxon>metagenomes</taxon>
        <taxon>organismal metagenomes</taxon>
    </lineage>
</organism>
<evidence type="ECO:0008006" key="3">
    <source>
        <dbReference type="Google" id="ProtNLM"/>
    </source>
</evidence>
<protein>
    <recommendedName>
        <fullName evidence="3">Phosphatidic acid phosphatase type 2/haloperoxidase domain-containing protein</fullName>
    </recommendedName>
</protein>
<dbReference type="EMBL" id="MN740001">
    <property type="protein sequence ID" value="QHT82463.1"/>
    <property type="molecule type" value="Genomic_DNA"/>
</dbReference>
<feature type="transmembrane region" description="Helical" evidence="1">
    <location>
        <begin position="111"/>
        <end position="130"/>
    </location>
</feature>
<feature type="transmembrane region" description="Helical" evidence="1">
    <location>
        <begin position="79"/>
        <end position="99"/>
    </location>
</feature>
<dbReference type="AlphaFoldDB" id="A0A6C0HRE5"/>
<name>A0A6C0HRE5_9ZZZZ</name>
<feature type="transmembrane region" description="Helical" evidence="1">
    <location>
        <begin position="13"/>
        <end position="32"/>
    </location>
</feature>
<feature type="transmembrane region" description="Helical" evidence="1">
    <location>
        <begin position="136"/>
        <end position="157"/>
    </location>
</feature>
<keyword evidence="1" id="KW-0812">Transmembrane</keyword>
<evidence type="ECO:0000313" key="2">
    <source>
        <dbReference type="EMBL" id="QHT82463.1"/>
    </source>
</evidence>
<evidence type="ECO:0000256" key="1">
    <source>
        <dbReference type="SAM" id="Phobius"/>
    </source>
</evidence>
<reference evidence="2" key="1">
    <citation type="journal article" date="2020" name="Nature">
        <title>Giant virus diversity and host interactions through global metagenomics.</title>
        <authorList>
            <person name="Schulz F."/>
            <person name="Roux S."/>
            <person name="Paez-Espino D."/>
            <person name="Jungbluth S."/>
            <person name="Walsh D.A."/>
            <person name="Denef V.J."/>
            <person name="McMahon K.D."/>
            <person name="Konstantinidis K.T."/>
            <person name="Eloe-Fadrosh E.A."/>
            <person name="Kyrpides N.C."/>
            <person name="Woyke T."/>
        </authorList>
    </citation>
    <scope>NUCLEOTIDE SEQUENCE</scope>
    <source>
        <strain evidence="2">GVMAG-M-3300023184-161</strain>
    </source>
</reference>
<feature type="transmembrane region" description="Helical" evidence="1">
    <location>
        <begin position="39"/>
        <end position="59"/>
    </location>
</feature>
<keyword evidence="1" id="KW-1133">Transmembrane helix</keyword>
<sequence>MAIELTLPNMLELIAILSPILLGFFLIMVSLFNQDVKGIVYLAGVLIASVINIFLMNIIKNNKKPDQSSVCDIISLPFIGAYNSPCTSSMFIAFTIAYLVLPMQYNNQMNYAVLITLLLMLAVNSVTKVLKKCTTYGGTVLGALVGLVMGAVWYSIFHMSGYDSLLYFDELKSNNVQCSRPSKQSFKCSVYKNGQLISSNVV</sequence>
<accession>A0A6C0HRE5</accession>